<accession>A0A1I7TUV5</accession>
<dbReference type="WBParaSite" id="Csp11.Scaffold629.g12018.t1">
    <property type="protein sequence ID" value="Csp11.Scaffold629.g12018.t1"/>
    <property type="gene ID" value="Csp11.Scaffold629.g12018"/>
</dbReference>
<dbReference type="Pfam" id="PF01579">
    <property type="entry name" value="DUF19"/>
    <property type="match status" value="1"/>
</dbReference>
<reference evidence="4" key="1">
    <citation type="submission" date="2016-11" db="UniProtKB">
        <authorList>
            <consortium name="WormBaseParasite"/>
        </authorList>
    </citation>
    <scope>IDENTIFICATION</scope>
</reference>
<keyword evidence="1" id="KW-0812">Transmembrane</keyword>
<feature type="transmembrane region" description="Helical" evidence="1">
    <location>
        <begin position="6"/>
        <end position="37"/>
    </location>
</feature>
<name>A0A1I7TUV5_9PELO</name>
<dbReference type="eggNOG" id="ENOG502R8JW">
    <property type="taxonomic scope" value="Eukaryota"/>
</dbReference>
<organism evidence="3 4">
    <name type="scientific">Caenorhabditis tropicalis</name>
    <dbReference type="NCBI Taxonomy" id="1561998"/>
    <lineage>
        <taxon>Eukaryota</taxon>
        <taxon>Metazoa</taxon>
        <taxon>Ecdysozoa</taxon>
        <taxon>Nematoda</taxon>
        <taxon>Chromadorea</taxon>
        <taxon>Rhabditida</taxon>
        <taxon>Rhabditina</taxon>
        <taxon>Rhabditomorpha</taxon>
        <taxon>Rhabditoidea</taxon>
        <taxon>Rhabditidae</taxon>
        <taxon>Peloderinae</taxon>
        <taxon>Caenorhabditis</taxon>
    </lineage>
</organism>
<feature type="domain" description="T20D4.11-like" evidence="2">
    <location>
        <begin position="43"/>
        <end position="177"/>
    </location>
</feature>
<evidence type="ECO:0000259" key="2">
    <source>
        <dbReference type="Pfam" id="PF01579"/>
    </source>
</evidence>
<proteinExistence type="predicted"/>
<evidence type="ECO:0000313" key="4">
    <source>
        <dbReference type="WBParaSite" id="Csp11.Scaffold629.g12018.t1"/>
    </source>
</evidence>
<evidence type="ECO:0000256" key="1">
    <source>
        <dbReference type="SAM" id="Phobius"/>
    </source>
</evidence>
<dbReference type="PANTHER" id="PTHR37429">
    <property type="entry name" value="PROTEIN CBG19148-RELATED"/>
    <property type="match status" value="1"/>
</dbReference>
<sequence>MNVCAWIGTFLCCVLCSGMVCFVIFGGTLYVTFLALFTAINECEGRDLIAAQKCAPLIASLVNETIEPTFEESENLQKLVDLCGNATFCMSDVKCFSYKLDFLKSAKGCDLYSFIQEDFGTCAAKLKQKSHMDCVKFLFQTEKCDGWVENQKCVEKEIEKECGPEMLKKYGKISKSFLFAACKKSTPRL</sequence>
<dbReference type="InterPro" id="IPR002542">
    <property type="entry name" value="T20D4.11-like_dom"/>
</dbReference>
<keyword evidence="1" id="KW-0472">Membrane</keyword>
<protein>
    <submittedName>
        <fullName evidence="4">DUF19 domain-containing protein</fullName>
    </submittedName>
</protein>
<evidence type="ECO:0000313" key="3">
    <source>
        <dbReference type="Proteomes" id="UP000095282"/>
    </source>
</evidence>
<dbReference type="Proteomes" id="UP000095282">
    <property type="component" value="Unplaced"/>
</dbReference>
<dbReference type="PANTHER" id="PTHR37429:SF3">
    <property type="entry name" value="DUF19 DOMAIN-CONTAINING PROTEIN"/>
    <property type="match status" value="1"/>
</dbReference>
<keyword evidence="1" id="KW-1133">Transmembrane helix</keyword>
<keyword evidence="3" id="KW-1185">Reference proteome</keyword>
<dbReference type="AlphaFoldDB" id="A0A1I7TUV5"/>